<protein>
    <submittedName>
        <fullName evidence="5">LysR family transcriptional regulator</fullName>
    </submittedName>
</protein>
<dbReference type="SUPFAM" id="SSF46785">
    <property type="entry name" value="Winged helix' DNA-binding domain"/>
    <property type="match status" value="1"/>
</dbReference>
<dbReference type="PANTHER" id="PTHR30126:SF84">
    <property type="entry name" value="HTH-TYPE TRANSCRIPTIONAL REGULATOR PTXR"/>
    <property type="match status" value="1"/>
</dbReference>
<name>A0ABV7FT43_9ALTE</name>
<feature type="domain" description="HTH lysR-type" evidence="4">
    <location>
        <begin position="1"/>
        <end position="48"/>
    </location>
</feature>
<evidence type="ECO:0000313" key="5">
    <source>
        <dbReference type="EMBL" id="MFC3122529.1"/>
    </source>
</evidence>
<evidence type="ECO:0000256" key="3">
    <source>
        <dbReference type="ARBA" id="ARBA00023163"/>
    </source>
</evidence>
<comment type="caution">
    <text evidence="5">The sequence shown here is derived from an EMBL/GenBank/DDBJ whole genome shotgun (WGS) entry which is preliminary data.</text>
</comment>
<evidence type="ECO:0000259" key="4">
    <source>
        <dbReference type="PROSITE" id="PS50931"/>
    </source>
</evidence>
<keyword evidence="6" id="KW-1185">Reference proteome</keyword>
<dbReference type="PRINTS" id="PR00039">
    <property type="entry name" value="HTHLYSR"/>
</dbReference>
<keyword evidence="3" id="KW-0804">Transcription</keyword>
<dbReference type="PROSITE" id="PS50931">
    <property type="entry name" value="HTH_LYSR"/>
    <property type="match status" value="1"/>
</dbReference>
<dbReference type="Pfam" id="PF00126">
    <property type="entry name" value="HTH_1"/>
    <property type="match status" value="1"/>
</dbReference>
<keyword evidence="2" id="KW-0805">Transcription regulation</keyword>
<sequence length="48" mass="5224">MKVFIEVAKRQSFSEAAECLSMSAPATTRAIAALEGRLGVKLLNRTTR</sequence>
<dbReference type="InterPro" id="IPR036390">
    <property type="entry name" value="WH_DNA-bd_sf"/>
</dbReference>
<dbReference type="Gene3D" id="1.10.10.10">
    <property type="entry name" value="Winged helix-like DNA-binding domain superfamily/Winged helix DNA-binding domain"/>
    <property type="match status" value="1"/>
</dbReference>
<dbReference type="PANTHER" id="PTHR30126">
    <property type="entry name" value="HTH-TYPE TRANSCRIPTIONAL REGULATOR"/>
    <property type="match status" value="1"/>
</dbReference>
<reference evidence="6" key="1">
    <citation type="journal article" date="2019" name="Int. J. Syst. Evol. Microbiol.">
        <title>The Global Catalogue of Microorganisms (GCM) 10K type strain sequencing project: providing services to taxonomists for standard genome sequencing and annotation.</title>
        <authorList>
            <consortium name="The Broad Institute Genomics Platform"/>
            <consortium name="The Broad Institute Genome Sequencing Center for Infectious Disease"/>
            <person name="Wu L."/>
            <person name="Ma J."/>
        </authorList>
    </citation>
    <scope>NUCLEOTIDE SEQUENCE [LARGE SCALE GENOMIC DNA]</scope>
    <source>
        <strain evidence="6">KCTC 52473</strain>
    </source>
</reference>
<evidence type="ECO:0000256" key="1">
    <source>
        <dbReference type="ARBA" id="ARBA00009437"/>
    </source>
</evidence>
<dbReference type="Proteomes" id="UP001595478">
    <property type="component" value="Unassembled WGS sequence"/>
</dbReference>
<proteinExistence type="inferred from homology"/>
<evidence type="ECO:0000256" key="2">
    <source>
        <dbReference type="ARBA" id="ARBA00023015"/>
    </source>
</evidence>
<dbReference type="InterPro" id="IPR000847">
    <property type="entry name" value="LysR_HTH_N"/>
</dbReference>
<evidence type="ECO:0000313" key="6">
    <source>
        <dbReference type="Proteomes" id="UP001595478"/>
    </source>
</evidence>
<gene>
    <name evidence="5" type="ORF">ACFOHL_12965</name>
</gene>
<comment type="similarity">
    <text evidence="1">Belongs to the LysR transcriptional regulatory family.</text>
</comment>
<dbReference type="EMBL" id="JBHRSW010000027">
    <property type="protein sequence ID" value="MFC3122529.1"/>
    <property type="molecule type" value="Genomic_DNA"/>
</dbReference>
<organism evidence="5 6">
    <name type="scientific">Agaribacter flavus</name>
    <dbReference type="NCBI Taxonomy" id="1902781"/>
    <lineage>
        <taxon>Bacteria</taxon>
        <taxon>Pseudomonadati</taxon>
        <taxon>Pseudomonadota</taxon>
        <taxon>Gammaproteobacteria</taxon>
        <taxon>Alteromonadales</taxon>
        <taxon>Alteromonadaceae</taxon>
        <taxon>Agaribacter</taxon>
    </lineage>
</organism>
<accession>A0ABV7FT43</accession>
<dbReference type="InterPro" id="IPR036388">
    <property type="entry name" value="WH-like_DNA-bd_sf"/>
</dbReference>
<dbReference type="RefSeq" id="WP_376920660.1">
    <property type="nucleotide sequence ID" value="NZ_JBHRSW010000027.1"/>
</dbReference>